<dbReference type="Proteomes" id="UP000798662">
    <property type="component" value="Chromosome 1"/>
</dbReference>
<evidence type="ECO:0000313" key="2">
    <source>
        <dbReference type="Proteomes" id="UP000798662"/>
    </source>
</evidence>
<accession>A0ACC3BPG3</accession>
<dbReference type="EMBL" id="CM020618">
    <property type="protein sequence ID" value="KAK1859386.1"/>
    <property type="molecule type" value="Genomic_DNA"/>
</dbReference>
<gene>
    <name evidence="1" type="ORF">I4F81_001982</name>
</gene>
<keyword evidence="2" id="KW-1185">Reference proteome</keyword>
<name>A0ACC3BPG3_PYRYE</name>
<proteinExistence type="predicted"/>
<organism evidence="1 2">
    <name type="scientific">Pyropia yezoensis</name>
    <name type="common">Susabi-nori</name>
    <name type="synonym">Porphyra yezoensis</name>
    <dbReference type="NCBI Taxonomy" id="2788"/>
    <lineage>
        <taxon>Eukaryota</taxon>
        <taxon>Rhodophyta</taxon>
        <taxon>Bangiophyceae</taxon>
        <taxon>Bangiales</taxon>
        <taxon>Bangiaceae</taxon>
        <taxon>Pyropia</taxon>
    </lineage>
</organism>
<comment type="caution">
    <text evidence="1">The sequence shown here is derived from an EMBL/GenBank/DDBJ whole genome shotgun (WGS) entry which is preliminary data.</text>
</comment>
<sequence>MAAAAFLLPAGGLGAASRGLAAARPQTAIRSAFTPGLFAAARPMRAASSALMMATSTYKVVVLGGGNAAGYVAKSLVEASPDTSLCIVGREEVLPYERPALSKAFLFADPPARLPGFHTSVGGGGVRQDAAWYADAGVDVKLSTEVTGVDVTTKTLTTAAGDTVVAEDALIIATGAAPIALTKTPGWGLDGVYTLRENAEGLRLYDALQAAKGEPVVVVGGGYIGMEVAAAAATVGCQVKMIYPDKHMMPRLFTPEIASHYEKYYTDKGIELLYDGRLCEEILGDDEGKVRGVVMCKDGEKTEVAAKVVVVGVGARANTQLFDGAVEMEAGGIKVNGSLESSAAGVYAIGDVATFPLAMTGGMTRMEHVQNARETAAHAVASILGKSSGDYDYLPYFYSRVFDLGWKFYGRNEGTSVTVGNLKDGLASVWVDDGKAVGVFMEGGSDADTAAMVALARNCPAVDVGALKAATSAAELLAACA</sequence>
<reference evidence="1" key="1">
    <citation type="submission" date="2019-11" db="EMBL/GenBank/DDBJ databases">
        <title>Nori genome reveals adaptations in red seaweeds to the harsh intertidal environment.</title>
        <authorList>
            <person name="Wang D."/>
            <person name="Mao Y."/>
        </authorList>
    </citation>
    <scope>NUCLEOTIDE SEQUENCE</scope>
    <source>
        <tissue evidence="1">Gametophyte</tissue>
    </source>
</reference>
<evidence type="ECO:0000313" key="1">
    <source>
        <dbReference type="EMBL" id="KAK1859386.1"/>
    </source>
</evidence>
<protein>
    <submittedName>
        <fullName evidence="1">Uncharacterized protein</fullName>
    </submittedName>
</protein>